<dbReference type="RefSeq" id="WP_179236570.1">
    <property type="nucleotide sequence ID" value="NZ_JACBNQ010000001.1"/>
</dbReference>
<organism evidence="2 3">
    <name type="scientific">Sedimentibacter hydroxybenzoicus DSM 7310</name>
    <dbReference type="NCBI Taxonomy" id="1123245"/>
    <lineage>
        <taxon>Bacteria</taxon>
        <taxon>Bacillati</taxon>
        <taxon>Bacillota</taxon>
        <taxon>Tissierellia</taxon>
        <taxon>Sedimentibacter</taxon>
    </lineage>
</organism>
<evidence type="ECO:0008006" key="4">
    <source>
        <dbReference type="Google" id="ProtNLM"/>
    </source>
</evidence>
<comment type="caution">
    <text evidence="2">The sequence shown here is derived from an EMBL/GenBank/DDBJ whole genome shotgun (WGS) entry which is preliminary data.</text>
</comment>
<sequence>MNALVIKIIALSTMIIDHYGAVFQSGIDIYRIIGRLSFPIYCFLLVEGYFNTSNVKKYALRLLIFAFISEIPFDLAFFNEIGFVHQNIFFTLFLGLVTIYIIDDKSINLKYVKYAAIPVSCILAIVLAVDYNIIGIIYILSFYYTKKHTKLKRFSLIGLIMASANLGAYILQQFSLLALPVVYFYNGKPGPKNRFLQVSFYAAYPLHLLLFYIIKSRFLF</sequence>
<feature type="transmembrane region" description="Helical" evidence="1">
    <location>
        <begin position="156"/>
        <end position="183"/>
    </location>
</feature>
<evidence type="ECO:0000313" key="2">
    <source>
        <dbReference type="EMBL" id="NYB72900.1"/>
    </source>
</evidence>
<reference evidence="2" key="1">
    <citation type="submission" date="2020-07" db="EMBL/GenBank/DDBJ databases">
        <title>Genomic analysis of a strain of Sedimentibacter Hydroxybenzoicus DSM7310.</title>
        <authorList>
            <person name="Ma S."/>
        </authorList>
    </citation>
    <scope>NUCLEOTIDE SEQUENCE</scope>
    <source>
        <strain evidence="2">DSM 7310</strain>
    </source>
</reference>
<keyword evidence="1" id="KW-0472">Membrane</keyword>
<keyword evidence="1" id="KW-1133">Transmembrane helix</keyword>
<feature type="transmembrane region" description="Helical" evidence="1">
    <location>
        <begin position="195"/>
        <end position="214"/>
    </location>
</feature>
<gene>
    <name evidence="2" type="ORF">HZF24_01955</name>
</gene>
<proteinExistence type="predicted"/>
<dbReference type="EMBL" id="JACBNQ010000001">
    <property type="protein sequence ID" value="NYB72900.1"/>
    <property type="molecule type" value="Genomic_DNA"/>
</dbReference>
<name>A0A974BGV2_SEDHY</name>
<keyword evidence="3" id="KW-1185">Reference proteome</keyword>
<dbReference type="Pfam" id="PF05857">
    <property type="entry name" value="TraX"/>
    <property type="match status" value="1"/>
</dbReference>
<dbReference type="InterPro" id="IPR008875">
    <property type="entry name" value="TraX"/>
</dbReference>
<feature type="transmembrane region" description="Helical" evidence="1">
    <location>
        <begin position="114"/>
        <end position="144"/>
    </location>
</feature>
<protein>
    <recommendedName>
        <fullName evidence="4">TraX protein</fullName>
    </recommendedName>
</protein>
<dbReference type="AlphaFoldDB" id="A0A974BGV2"/>
<evidence type="ECO:0000256" key="1">
    <source>
        <dbReference type="SAM" id="Phobius"/>
    </source>
</evidence>
<evidence type="ECO:0000313" key="3">
    <source>
        <dbReference type="Proteomes" id="UP000611629"/>
    </source>
</evidence>
<accession>A0A974BGV2</accession>
<keyword evidence="1" id="KW-0812">Transmembrane</keyword>
<dbReference type="Proteomes" id="UP000611629">
    <property type="component" value="Unassembled WGS sequence"/>
</dbReference>
<feature type="transmembrane region" description="Helical" evidence="1">
    <location>
        <begin position="84"/>
        <end position="102"/>
    </location>
</feature>